<feature type="chain" id="PRO_5028304595" description="Beta-lactamase" evidence="1">
    <location>
        <begin position="29"/>
        <end position="444"/>
    </location>
</feature>
<comment type="caution">
    <text evidence="2">The sequence shown here is derived from an EMBL/GenBank/DDBJ whole genome shotgun (WGS) entry which is preliminary data.</text>
</comment>
<dbReference type="Gene3D" id="1.25.40.10">
    <property type="entry name" value="Tetratricopeptide repeat domain"/>
    <property type="match status" value="1"/>
</dbReference>
<evidence type="ECO:0008006" key="4">
    <source>
        <dbReference type="Google" id="ProtNLM"/>
    </source>
</evidence>
<sequence length="444" mass="47560">MSDAPRRLAIFLASLAAMAFMAAAPALAQDADALFAQGQRYLANDNRIDARAALRQACELDHAQACKAYGDELNVGSFFGDAQLVEARYWAYGRACDLGDGEGCMKLGNARTPLGLFGAPRTPENWAGSAAAFRRACDAHQIAEGCARADEILGHGSNPHRDAQAGLTYRDRACELGSQAACHVSANERAAANVRAREAAAIEEHERLYGPASGRVAVDQAFYDVLEQILRSDGRTTWSQDKVTALRRHVLADGAVDDQERSLIVEMTVPRVRVFTIYPSSQPDPFSGQNLTTSTVSGEALRSALLALLDHTPSDLDWDDDDRQGSLRRIAAASLETPDLAGGMKDRIADQVRPLAGASTVTNGYGPMRALIADMLSAANAMQADGSVDEAGYNAVRQLFHDAIEDGVEGAPEGIPRFLYNWLRPPLGAPMPAANGARPPREGQ</sequence>
<feature type="signal peptide" evidence="1">
    <location>
        <begin position="1"/>
        <end position="28"/>
    </location>
</feature>
<organism evidence="2 3">
    <name type="scientific">Alkalicaulis satelles</name>
    <dbReference type="NCBI Taxonomy" id="2609175"/>
    <lineage>
        <taxon>Bacteria</taxon>
        <taxon>Pseudomonadati</taxon>
        <taxon>Pseudomonadota</taxon>
        <taxon>Alphaproteobacteria</taxon>
        <taxon>Maricaulales</taxon>
        <taxon>Maricaulaceae</taxon>
        <taxon>Alkalicaulis</taxon>
    </lineage>
</organism>
<proteinExistence type="predicted"/>
<reference evidence="2 3" key="1">
    <citation type="submission" date="2019-09" db="EMBL/GenBank/DDBJ databases">
        <authorList>
            <person name="Kevbrin V."/>
            <person name="Grouzdev D.S."/>
        </authorList>
    </citation>
    <scope>NUCLEOTIDE SEQUENCE [LARGE SCALE GENOMIC DNA]</scope>
    <source>
        <strain evidence="2 3">G-192</strain>
    </source>
</reference>
<gene>
    <name evidence="2" type="ORF">F1654_05040</name>
</gene>
<dbReference type="RefSeq" id="WP_150022378.1">
    <property type="nucleotide sequence ID" value="NZ_VWOJ01000001.1"/>
</dbReference>
<dbReference type="Proteomes" id="UP000325122">
    <property type="component" value="Unassembled WGS sequence"/>
</dbReference>
<evidence type="ECO:0000313" key="2">
    <source>
        <dbReference type="EMBL" id="KAA5805346.1"/>
    </source>
</evidence>
<keyword evidence="1" id="KW-0732">Signal</keyword>
<keyword evidence="3" id="KW-1185">Reference proteome</keyword>
<accession>A0A5M6ZKI7</accession>
<dbReference type="SUPFAM" id="SSF81901">
    <property type="entry name" value="HCP-like"/>
    <property type="match status" value="1"/>
</dbReference>
<dbReference type="AlphaFoldDB" id="A0A5M6ZKI7"/>
<evidence type="ECO:0000256" key="1">
    <source>
        <dbReference type="SAM" id="SignalP"/>
    </source>
</evidence>
<dbReference type="EMBL" id="VWOJ01000001">
    <property type="protein sequence ID" value="KAA5805346.1"/>
    <property type="molecule type" value="Genomic_DNA"/>
</dbReference>
<evidence type="ECO:0000313" key="3">
    <source>
        <dbReference type="Proteomes" id="UP000325122"/>
    </source>
</evidence>
<name>A0A5M6ZKI7_9PROT</name>
<protein>
    <recommendedName>
        <fullName evidence="4">Beta-lactamase</fullName>
    </recommendedName>
</protein>
<dbReference type="InterPro" id="IPR011990">
    <property type="entry name" value="TPR-like_helical_dom_sf"/>
</dbReference>